<dbReference type="Proteomes" id="UP000566819">
    <property type="component" value="Unassembled WGS sequence"/>
</dbReference>
<evidence type="ECO:0000313" key="4">
    <source>
        <dbReference type="Proteomes" id="UP000566819"/>
    </source>
</evidence>
<reference evidence="3 4" key="1">
    <citation type="submission" date="2020-03" db="EMBL/GenBank/DDBJ databases">
        <title>Draft Genome Sequence of Cudoniella acicularis.</title>
        <authorList>
            <person name="Buettner E."/>
            <person name="Kellner H."/>
        </authorList>
    </citation>
    <scope>NUCLEOTIDE SEQUENCE [LARGE SCALE GENOMIC DNA]</scope>
    <source>
        <strain evidence="3 4">DSM 108380</strain>
    </source>
</reference>
<feature type="region of interest" description="Disordered" evidence="1">
    <location>
        <begin position="1"/>
        <end position="21"/>
    </location>
</feature>
<protein>
    <recommendedName>
        <fullName evidence="2">BTB domain-containing protein</fullName>
    </recommendedName>
</protein>
<dbReference type="Gene3D" id="3.30.710.10">
    <property type="entry name" value="Potassium Channel Kv1.1, Chain A"/>
    <property type="match status" value="3"/>
</dbReference>
<proteinExistence type="predicted"/>
<dbReference type="OrthoDB" id="6359816at2759"/>
<gene>
    <name evidence="3" type="ORF">G7Y89_g2886</name>
</gene>
<dbReference type="PANTHER" id="PTHR47843">
    <property type="entry name" value="BTB DOMAIN-CONTAINING PROTEIN-RELATED"/>
    <property type="match status" value="1"/>
</dbReference>
<sequence>MSVVDRVKKEPEEDNGINGITNGTTALTLRREENVPLLGENLGIKITPFMVGPRREVFIVHKNLLTKVGPNLLRMSDQVPAGKSIAMEAETIGSFNLLLEFLYKDKIPSVTATMDGTTQGTRLRDLCQLYAFAAKYGLDMNFRNKIMDTIQDGFLVLGRLPDVPLTNAIYAHTAPGSQIRKFCAASLVAHLRSQDYVEDNRLVEFIHANEDAMYDFLDAVKHFVPGQDPRIRDCKGYPTCVECADRPDRLEGKKGYWPCAFHTHDENRNGAGPNGADGEIPADSCHFFSTWSGDILLLDESDCKIRNGMIGDTLRLFSAAEISSSFYEDVHEIEERGLTLELQTPLQLRRTSVATMAEISTFKFDIDTLGTDLVTIHVRPKRKGFAIHKKLPCSRSTYFSKVIESGSKEDSEGAIYLQKDSPLAFEQFVNWLYSGNLPTFAGKEVSTSCEQLRPFSNEQKNKSSSSQDSTKQQNDLSTLSTFTTTNHERYLFSRTSIPLFRIHKKFLCNRSNYFAGAFNSTFQESLEGVIRMPEDDEKAFDYLADWFYRNELPSIPNEQYPATYGGSLAYFRDLKSLFYLCEKLCINEVCNKLLDNFMDYQAAFEQFPNCETMEEVYENTGGNPATRRFSSTGFNADGYRIDVKAVQTMKPKVLYYEDFGGQVKSTSHTPAISSRSRSFATALQYDTHPEGQGQNDTMYLPDENEKAFAYFLHWIYLNQLPTLSSKETQKTLADKTTDILSLYYLSEKLSMNDLNNRLIDISINDCTKFHILPGPGFIADIYVNTYENSPLRRYLVLRYVQASALEKASEAEEIRVFAELTVRIPDLARDYVGLVCRYTSENSLSAYPLHKDGSKNAKGIEYADGYNKYVDTPYHIFYFAERFYINRLANQTMDVIQDFSYQYHITTGIIFLITVYKNTHKKSKLRLFALLCLLAAIGRNREERTATGRDTDKEADKMRTLAREIPDFGPDFAEFQVRYGYYFTPTIDYALPRRRGSEPFGLCLFHTHVKDERCHFDNTRHGAN</sequence>
<dbReference type="Pfam" id="PF00651">
    <property type="entry name" value="BTB"/>
    <property type="match status" value="2"/>
</dbReference>
<dbReference type="AlphaFoldDB" id="A0A8H4RUJ3"/>
<dbReference type="SUPFAM" id="SSF54695">
    <property type="entry name" value="POZ domain"/>
    <property type="match status" value="2"/>
</dbReference>
<feature type="compositionally biased region" description="Basic and acidic residues" evidence="1">
    <location>
        <begin position="1"/>
        <end position="11"/>
    </location>
</feature>
<feature type="region of interest" description="Disordered" evidence="1">
    <location>
        <begin position="456"/>
        <end position="476"/>
    </location>
</feature>
<comment type="caution">
    <text evidence="3">The sequence shown here is derived from an EMBL/GenBank/DDBJ whole genome shotgun (WGS) entry which is preliminary data.</text>
</comment>
<keyword evidence="4" id="KW-1185">Reference proteome</keyword>
<evidence type="ECO:0000313" key="3">
    <source>
        <dbReference type="EMBL" id="KAF4635214.1"/>
    </source>
</evidence>
<dbReference type="InterPro" id="IPR011333">
    <property type="entry name" value="SKP1/BTB/POZ_sf"/>
</dbReference>
<dbReference type="EMBL" id="JAAMPI010000134">
    <property type="protein sequence ID" value="KAF4635214.1"/>
    <property type="molecule type" value="Genomic_DNA"/>
</dbReference>
<dbReference type="InterPro" id="IPR000210">
    <property type="entry name" value="BTB/POZ_dom"/>
</dbReference>
<name>A0A8H4RUJ3_9HELO</name>
<feature type="compositionally biased region" description="Low complexity" evidence="1">
    <location>
        <begin position="456"/>
        <end position="474"/>
    </location>
</feature>
<feature type="domain" description="BTB" evidence="2">
    <location>
        <begin position="500"/>
        <end position="556"/>
    </location>
</feature>
<evidence type="ECO:0000259" key="2">
    <source>
        <dbReference type="PROSITE" id="PS50097"/>
    </source>
</evidence>
<organism evidence="3 4">
    <name type="scientific">Cudoniella acicularis</name>
    <dbReference type="NCBI Taxonomy" id="354080"/>
    <lineage>
        <taxon>Eukaryota</taxon>
        <taxon>Fungi</taxon>
        <taxon>Dikarya</taxon>
        <taxon>Ascomycota</taxon>
        <taxon>Pezizomycotina</taxon>
        <taxon>Leotiomycetes</taxon>
        <taxon>Helotiales</taxon>
        <taxon>Tricladiaceae</taxon>
        <taxon>Cudoniella</taxon>
    </lineage>
</organism>
<dbReference type="PROSITE" id="PS50097">
    <property type="entry name" value="BTB"/>
    <property type="match status" value="2"/>
</dbReference>
<accession>A0A8H4RUJ3</accession>
<feature type="domain" description="BTB" evidence="2">
    <location>
        <begin position="372"/>
        <end position="441"/>
    </location>
</feature>
<evidence type="ECO:0000256" key="1">
    <source>
        <dbReference type="SAM" id="MobiDB-lite"/>
    </source>
</evidence>
<dbReference type="CDD" id="cd18186">
    <property type="entry name" value="BTB_POZ_ZBTB_KLHL-like"/>
    <property type="match status" value="2"/>
</dbReference>